<feature type="compositionally biased region" description="Low complexity" evidence="1">
    <location>
        <begin position="40"/>
        <end position="60"/>
    </location>
</feature>
<evidence type="ECO:0000256" key="1">
    <source>
        <dbReference type="SAM" id="MobiDB-lite"/>
    </source>
</evidence>
<dbReference type="EMBL" id="JAJGCB010000001">
    <property type="protein sequence ID" value="KAJ8995831.1"/>
    <property type="molecule type" value="Genomic_DNA"/>
</dbReference>
<proteinExistence type="predicted"/>
<accession>A0AAN6F4G2</accession>
<protein>
    <submittedName>
        <fullName evidence="2">Uncharacterized protein</fullName>
    </submittedName>
</protein>
<evidence type="ECO:0000313" key="3">
    <source>
        <dbReference type="Proteomes" id="UP001161757"/>
    </source>
</evidence>
<name>A0AAN6F4G2_EXODE</name>
<feature type="region of interest" description="Disordered" evidence="1">
    <location>
        <begin position="135"/>
        <end position="164"/>
    </location>
</feature>
<reference evidence="2" key="1">
    <citation type="submission" date="2023-01" db="EMBL/GenBank/DDBJ databases">
        <title>Exophiala dermititidis isolated from Cystic Fibrosis Patient.</title>
        <authorList>
            <person name="Kurbessoian T."/>
            <person name="Crocker A."/>
            <person name="Murante D."/>
            <person name="Hogan D.A."/>
            <person name="Stajich J.E."/>
        </authorList>
    </citation>
    <scope>NUCLEOTIDE SEQUENCE</scope>
    <source>
        <strain evidence="2">Ex8</strain>
    </source>
</reference>
<gene>
    <name evidence="2" type="ORF">HRR80_000585</name>
</gene>
<feature type="compositionally biased region" description="Polar residues" evidence="1">
    <location>
        <begin position="135"/>
        <end position="162"/>
    </location>
</feature>
<dbReference type="Proteomes" id="UP001161757">
    <property type="component" value="Unassembled WGS sequence"/>
</dbReference>
<evidence type="ECO:0000313" key="2">
    <source>
        <dbReference type="EMBL" id="KAJ8995831.1"/>
    </source>
</evidence>
<comment type="caution">
    <text evidence="2">The sequence shown here is derived from an EMBL/GenBank/DDBJ whole genome shotgun (WGS) entry which is preliminary data.</text>
</comment>
<dbReference type="AlphaFoldDB" id="A0AAN6F4G2"/>
<organism evidence="2 3">
    <name type="scientific">Exophiala dermatitidis</name>
    <name type="common">Black yeast-like fungus</name>
    <name type="synonym">Wangiella dermatitidis</name>
    <dbReference type="NCBI Taxonomy" id="5970"/>
    <lineage>
        <taxon>Eukaryota</taxon>
        <taxon>Fungi</taxon>
        <taxon>Dikarya</taxon>
        <taxon>Ascomycota</taxon>
        <taxon>Pezizomycotina</taxon>
        <taxon>Eurotiomycetes</taxon>
        <taxon>Chaetothyriomycetidae</taxon>
        <taxon>Chaetothyriales</taxon>
        <taxon>Herpotrichiellaceae</taxon>
        <taxon>Exophiala</taxon>
    </lineage>
</organism>
<feature type="region of interest" description="Disordered" evidence="1">
    <location>
        <begin position="36"/>
        <end position="60"/>
    </location>
</feature>
<sequence>MRDAQQSISTIINISHKRHEESHRFVERFVPYQPNIANNTSSTIPTPASSTDPNESAVSATSAGTTTGLCVSCLGPVSTVDASGPLAPISTVTVGVITTASSLATATTPSADVGTLTLTTTMTMAASTATTSQLMYGSESGSGSALSDTGSQPESAAMSTSLPPGIRTFPPVTAISTADSPGETTPIPAAATKITTTISFFTISVLNPTTSTSTSTSIRTGCPSRSISADQSTQSLPVIVTIGLLPFQTSLSAT</sequence>